<evidence type="ECO:0000256" key="2">
    <source>
        <dbReference type="ARBA" id="ARBA00022723"/>
    </source>
</evidence>
<reference evidence="7" key="1">
    <citation type="submission" date="2020-04" db="EMBL/GenBank/DDBJ databases">
        <authorList>
            <person name="Chiriac C."/>
            <person name="Salcher M."/>
            <person name="Ghai R."/>
            <person name="Kavagutti S V."/>
        </authorList>
    </citation>
    <scope>NUCLEOTIDE SEQUENCE</scope>
</reference>
<dbReference type="EMBL" id="LR796169">
    <property type="protein sequence ID" value="CAB4123401.1"/>
    <property type="molecule type" value="Genomic_DNA"/>
</dbReference>
<evidence type="ECO:0000256" key="3">
    <source>
        <dbReference type="ARBA" id="ARBA00022964"/>
    </source>
</evidence>
<dbReference type="GO" id="GO:0046872">
    <property type="term" value="F:metal ion binding"/>
    <property type="evidence" value="ECO:0007669"/>
    <property type="project" value="UniProtKB-KW"/>
</dbReference>
<comment type="cofactor">
    <cofactor evidence="1">
        <name>Fe(2+)</name>
        <dbReference type="ChEBI" id="CHEBI:29033"/>
    </cofactor>
</comment>
<evidence type="ECO:0000256" key="5">
    <source>
        <dbReference type="ARBA" id="ARBA00023004"/>
    </source>
</evidence>
<protein>
    <recommendedName>
        <fullName evidence="6">2OGFeDO JBP1/TET oxygenase domain-containing protein</fullName>
    </recommendedName>
</protein>
<sequence>MNTIELITIPNETKVGDVCGDLEPNITEDTLFTLNGKVVGFYLKKMPDKLNKLIDIANAEFLTDRVPKETMNRGPVGSKYHQMKQEALGIKRVSQFSTIIGSCAPKPHMRLPYPRMSMVHEVKTAKTFIKAMLLACNEAENVIKELAPELYEKQLQIITEKVPPKWRFGKLFTSSISNFNIAASYHRDAGNLEGCANVIINKRSHAKGGNLSIPDYGAVLDSADNSMIVYPAWMNIHGVTPIIPLKSEGYRNSLIFYPLKAFNSCW</sequence>
<name>A0A6J5KNJ8_9CAUD</name>
<proteinExistence type="predicted"/>
<dbReference type="GO" id="GO:0051213">
    <property type="term" value="F:dioxygenase activity"/>
    <property type="evidence" value="ECO:0007669"/>
    <property type="project" value="UniProtKB-KW"/>
</dbReference>
<gene>
    <name evidence="7" type="ORF">UFOVP42_54</name>
</gene>
<organism evidence="7">
    <name type="scientific">uncultured Caudovirales phage</name>
    <dbReference type="NCBI Taxonomy" id="2100421"/>
    <lineage>
        <taxon>Viruses</taxon>
        <taxon>Duplodnaviria</taxon>
        <taxon>Heunggongvirae</taxon>
        <taxon>Uroviricota</taxon>
        <taxon>Caudoviricetes</taxon>
        <taxon>Peduoviridae</taxon>
        <taxon>Maltschvirus</taxon>
        <taxon>Maltschvirus maltsch</taxon>
    </lineage>
</organism>
<keyword evidence="5" id="KW-0408">Iron</keyword>
<evidence type="ECO:0000256" key="1">
    <source>
        <dbReference type="ARBA" id="ARBA00001954"/>
    </source>
</evidence>
<evidence type="ECO:0000259" key="6">
    <source>
        <dbReference type="Pfam" id="PF12851"/>
    </source>
</evidence>
<evidence type="ECO:0000256" key="4">
    <source>
        <dbReference type="ARBA" id="ARBA00023002"/>
    </source>
</evidence>
<dbReference type="Gene3D" id="3.60.130.30">
    <property type="match status" value="1"/>
</dbReference>
<keyword evidence="4" id="KW-0560">Oxidoreductase</keyword>
<evidence type="ECO:0000313" key="7">
    <source>
        <dbReference type="EMBL" id="CAB4123401.1"/>
    </source>
</evidence>
<accession>A0A6J5KNJ8</accession>
<dbReference type="InterPro" id="IPR024779">
    <property type="entry name" value="2OGFeDO_JBP1/TET_oxygenase_dom"/>
</dbReference>
<keyword evidence="2" id="KW-0479">Metal-binding</keyword>
<keyword evidence="3" id="KW-0223">Dioxygenase</keyword>
<dbReference type="Pfam" id="PF12851">
    <property type="entry name" value="Tet_JBP"/>
    <property type="match status" value="1"/>
</dbReference>
<feature type="domain" description="2OGFeDO JBP1/TET oxygenase" evidence="6">
    <location>
        <begin position="114"/>
        <end position="257"/>
    </location>
</feature>